<dbReference type="PROSITE" id="PS51387">
    <property type="entry name" value="FAD_PCMH"/>
    <property type="match status" value="1"/>
</dbReference>
<dbReference type="GO" id="GO:0016899">
    <property type="term" value="F:oxidoreductase activity, acting on the CH-OH group of donors, oxygen as acceptor"/>
    <property type="evidence" value="ECO:0007669"/>
    <property type="project" value="InterPro"/>
</dbReference>
<comment type="caution">
    <text evidence="3">The sequence shown here is derived from an EMBL/GenBank/DDBJ whole genome shotgun (WGS) entry which is preliminary data.</text>
</comment>
<evidence type="ECO:0000259" key="2">
    <source>
        <dbReference type="PROSITE" id="PS51387"/>
    </source>
</evidence>
<dbReference type="RefSeq" id="WP_116846468.1">
    <property type="nucleotide sequence ID" value="NZ_QTJU01000002.1"/>
</dbReference>
<dbReference type="PANTHER" id="PTHR43762">
    <property type="entry name" value="L-GULONOLACTONE OXIDASE"/>
    <property type="match status" value="1"/>
</dbReference>
<dbReference type="Gene3D" id="3.30.43.10">
    <property type="entry name" value="Uridine Diphospho-n-acetylenolpyruvylglucosamine Reductase, domain 2"/>
    <property type="match status" value="1"/>
</dbReference>
<dbReference type="Pfam" id="PF01565">
    <property type="entry name" value="FAD_binding_4"/>
    <property type="match status" value="1"/>
</dbReference>
<dbReference type="InterPro" id="IPR016167">
    <property type="entry name" value="FAD-bd_PCMH_sub1"/>
</dbReference>
<keyword evidence="1" id="KW-0274">FAD</keyword>
<feature type="domain" description="FAD-binding PCMH-type" evidence="2">
    <location>
        <begin position="29"/>
        <end position="231"/>
    </location>
</feature>
<evidence type="ECO:0000256" key="1">
    <source>
        <dbReference type="ARBA" id="ARBA00022827"/>
    </source>
</evidence>
<reference evidence="3 4" key="1">
    <citation type="submission" date="2018-08" db="EMBL/GenBank/DDBJ databases">
        <title>Chitinophagaceae sp. K23C18032701, a novel bacterium isolated from forest soil.</title>
        <authorList>
            <person name="Wang C."/>
        </authorList>
    </citation>
    <scope>NUCLEOTIDE SEQUENCE [LARGE SCALE GENOMIC DNA]</scope>
    <source>
        <strain evidence="3 4">K23C18032701</strain>
    </source>
</reference>
<keyword evidence="4" id="KW-1185">Reference proteome</keyword>
<dbReference type="OrthoDB" id="9800184at2"/>
<accession>A0A3E1NL13</accession>
<name>A0A3E1NL13_9BACT</name>
<organism evidence="3 4">
    <name type="scientific">Deminuibacter soli</name>
    <dbReference type="NCBI Taxonomy" id="2291815"/>
    <lineage>
        <taxon>Bacteria</taxon>
        <taxon>Pseudomonadati</taxon>
        <taxon>Bacteroidota</taxon>
        <taxon>Chitinophagia</taxon>
        <taxon>Chitinophagales</taxon>
        <taxon>Chitinophagaceae</taxon>
        <taxon>Deminuibacter</taxon>
    </lineage>
</organism>
<evidence type="ECO:0000313" key="4">
    <source>
        <dbReference type="Proteomes" id="UP000261284"/>
    </source>
</evidence>
<dbReference type="Proteomes" id="UP000261284">
    <property type="component" value="Unassembled WGS sequence"/>
</dbReference>
<dbReference type="InterPro" id="IPR036318">
    <property type="entry name" value="FAD-bd_PCMH-like_sf"/>
</dbReference>
<dbReference type="PANTHER" id="PTHR43762:SF1">
    <property type="entry name" value="D-ARABINONO-1,4-LACTONE OXIDASE"/>
    <property type="match status" value="1"/>
</dbReference>
<dbReference type="InterPro" id="IPR016169">
    <property type="entry name" value="FAD-bd_PCMH_sub2"/>
</dbReference>
<dbReference type="InterPro" id="IPR006094">
    <property type="entry name" value="Oxid_FAD_bind_N"/>
</dbReference>
<dbReference type="EMBL" id="QTJU01000002">
    <property type="protein sequence ID" value="RFM28478.1"/>
    <property type="molecule type" value="Genomic_DNA"/>
</dbReference>
<dbReference type="InterPro" id="IPR016166">
    <property type="entry name" value="FAD-bd_PCMH"/>
</dbReference>
<dbReference type="InterPro" id="IPR010031">
    <property type="entry name" value="FAD_lactone_oxidase-like"/>
</dbReference>
<gene>
    <name evidence="3" type="ORF">DXN05_06635</name>
</gene>
<dbReference type="SUPFAM" id="SSF56176">
    <property type="entry name" value="FAD-binding/transporter-associated domain-like"/>
    <property type="match status" value="1"/>
</dbReference>
<dbReference type="Gene3D" id="3.30.465.10">
    <property type="match status" value="1"/>
</dbReference>
<evidence type="ECO:0000313" key="3">
    <source>
        <dbReference type="EMBL" id="RFM28478.1"/>
    </source>
</evidence>
<protein>
    <submittedName>
        <fullName evidence="3">FAD-binding protein</fullName>
    </submittedName>
</protein>
<dbReference type="GO" id="GO:0071949">
    <property type="term" value="F:FAD binding"/>
    <property type="evidence" value="ECO:0007669"/>
    <property type="project" value="InterPro"/>
</dbReference>
<sequence>MMIVKSGKTQWQNRHEVFTQPIKDLYFLGNDNSMNALDAYNDATVAIQKLIADAIQQNTTLRALGSGWSWTKIATTGNNGIMLDTKPLNSIFTISQQQVSPDYKGDVSKLVFAQCGAAIWELSQYLQIRNLSLKTSGASNGQTIAGAIGSGAHGSAFDFGAVQDFVVGLHIVVGPNRHIFLERKSAPVAGSEIIQKLKAELVQDDALFYAALISMGCFGFVHGVMIETESLYLLECYMRRMPYDANLKKIMETLDFSNANLPCGTERPFHFAVQINPYDIDKGVYVTSMYKRPYTHDYQRASDNQDGIGPGDDAACFVGRLTQAVPAAVPFIVNKLLAGALTPYEKKMGTLGEIFDNTTLHGKLLCAAIGIPISFVNKVVDILLPMTRGNVPYAGLFALRYVKKSNATLAFTRFDTTCILELDAVFSDATLQFYSAVWDKLEQANIPFTFHWGKMTELDPDRLKSKYGAAADSWLAARNQLLDADTRNVFTNPVMQQWGLDK</sequence>
<dbReference type="AlphaFoldDB" id="A0A3E1NL13"/>
<keyword evidence="1" id="KW-0285">Flavoprotein</keyword>
<proteinExistence type="predicted"/>